<dbReference type="Proteomes" id="UP000271683">
    <property type="component" value="Unassembled WGS sequence"/>
</dbReference>
<evidence type="ECO:0000313" key="1">
    <source>
        <dbReference type="EMBL" id="ROP32703.1"/>
    </source>
</evidence>
<comment type="caution">
    <text evidence="1">The sequence shown here is derived from an EMBL/GenBank/DDBJ whole genome shotgun (WGS) entry which is preliminary data.</text>
</comment>
<protein>
    <submittedName>
        <fullName evidence="1">Uncharacterized protein</fullName>
    </submittedName>
</protein>
<accession>A0A3N1GR51</accession>
<dbReference type="EMBL" id="RJKL01000001">
    <property type="protein sequence ID" value="ROP32703.1"/>
    <property type="molecule type" value="Genomic_DNA"/>
</dbReference>
<organism evidence="1 2">
    <name type="scientific">Couchioplanes caeruleus</name>
    <dbReference type="NCBI Taxonomy" id="56438"/>
    <lineage>
        <taxon>Bacteria</taxon>
        <taxon>Bacillati</taxon>
        <taxon>Actinomycetota</taxon>
        <taxon>Actinomycetes</taxon>
        <taxon>Micromonosporales</taxon>
        <taxon>Micromonosporaceae</taxon>
        <taxon>Couchioplanes</taxon>
    </lineage>
</organism>
<gene>
    <name evidence="1" type="ORF">EDD30_5650</name>
</gene>
<dbReference type="AlphaFoldDB" id="A0A3N1GR51"/>
<name>A0A3N1GR51_9ACTN</name>
<proteinExistence type="predicted"/>
<reference evidence="1 2" key="1">
    <citation type="submission" date="2018-11" db="EMBL/GenBank/DDBJ databases">
        <title>Sequencing the genomes of 1000 actinobacteria strains.</title>
        <authorList>
            <person name="Klenk H.-P."/>
        </authorList>
    </citation>
    <scope>NUCLEOTIDE SEQUENCE [LARGE SCALE GENOMIC DNA]</scope>
    <source>
        <strain evidence="1 2">DSM 43634</strain>
    </source>
</reference>
<evidence type="ECO:0000313" key="2">
    <source>
        <dbReference type="Proteomes" id="UP000271683"/>
    </source>
</evidence>
<sequence>MAVTVEQLAEWYVRLKGLADAHHGHPTADRLKDLAQEVYESVPSEWWATQPEPLKN</sequence>